<name>A0A067QDV8_9AGAM</name>
<proteinExistence type="predicted"/>
<dbReference type="AlphaFoldDB" id="A0A067QDV8"/>
<reference evidence="2" key="1">
    <citation type="journal article" date="2014" name="Proc. Natl. Acad. Sci. U.S.A.">
        <title>Extensive sampling of basidiomycete genomes demonstrates inadequacy of the white-rot/brown-rot paradigm for wood decay fungi.</title>
        <authorList>
            <person name="Riley R."/>
            <person name="Salamov A.A."/>
            <person name="Brown D.W."/>
            <person name="Nagy L.G."/>
            <person name="Floudas D."/>
            <person name="Held B.W."/>
            <person name="Levasseur A."/>
            <person name="Lombard V."/>
            <person name="Morin E."/>
            <person name="Otillar R."/>
            <person name="Lindquist E.A."/>
            <person name="Sun H."/>
            <person name="LaButti K.M."/>
            <person name="Schmutz J."/>
            <person name="Jabbour D."/>
            <person name="Luo H."/>
            <person name="Baker S.E."/>
            <person name="Pisabarro A.G."/>
            <person name="Walton J.D."/>
            <person name="Blanchette R.A."/>
            <person name="Henrissat B."/>
            <person name="Martin F."/>
            <person name="Cullen D."/>
            <person name="Hibbett D.S."/>
            <person name="Grigoriev I.V."/>
        </authorList>
    </citation>
    <scope>NUCLEOTIDE SEQUENCE [LARGE SCALE GENOMIC DNA]</scope>
    <source>
        <strain evidence="2">MUCL 33604</strain>
    </source>
</reference>
<keyword evidence="2" id="KW-1185">Reference proteome</keyword>
<evidence type="ECO:0008006" key="3">
    <source>
        <dbReference type="Google" id="ProtNLM"/>
    </source>
</evidence>
<gene>
    <name evidence="1" type="ORF">JAAARDRAFT_117279</name>
</gene>
<protein>
    <recommendedName>
        <fullName evidence="3">Reverse transcriptase zinc-binding domain-containing protein</fullName>
    </recommendedName>
</protein>
<dbReference type="OrthoDB" id="3262992at2759"/>
<dbReference type="EMBL" id="KL197709">
    <property type="protein sequence ID" value="KDQ65134.1"/>
    <property type="molecule type" value="Genomic_DNA"/>
</dbReference>
<accession>A0A067QDV8</accession>
<dbReference type="Proteomes" id="UP000027265">
    <property type="component" value="Unassembled WGS sequence"/>
</dbReference>
<dbReference type="HOGENOM" id="CLU_044484_0_0_1"/>
<dbReference type="InParanoid" id="A0A067QDV8"/>
<evidence type="ECO:0000313" key="1">
    <source>
        <dbReference type="EMBL" id="KDQ65134.1"/>
    </source>
</evidence>
<evidence type="ECO:0000313" key="2">
    <source>
        <dbReference type="Proteomes" id="UP000027265"/>
    </source>
</evidence>
<organism evidence="1 2">
    <name type="scientific">Jaapia argillacea MUCL 33604</name>
    <dbReference type="NCBI Taxonomy" id="933084"/>
    <lineage>
        <taxon>Eukaryota</taxon>
        <taxon>Fungi</taxon>
        <taxon>Dikarya</taxon>
        <taxon>Basidiomycota</taxon>
        <taxon>Agaricomycotina</taxon>
        <taxon>Agaricomycetes</taxon>
        <taxon>Agaricomycetidae</taxon>
        <taxon>Jaapiales</taxon>
        <taxon>Jaapiaceae</taxon>
        <taxon>Jaapia</taxon>
    </lineage>
</organism>
<sequence length="210" mass="24161">MTHSGRTVISLDKTRHALRENLGGLPKDSTIWKGCRSPDIQLKIWQFLFLSIHQTQKIGEYWRNIPGYEQRGICSVCRDDEESMEHIMLICRAQEGPLIWDLAKGLWPASHGEWPQLTIRSIMACGSLKIKPANNGGNANQEERRNNAKMKGASRLLRILVSESAHLIWAIRCLWVIQDVTLTVEVMQQRWLTAIGWRLTIDRIIAARRR</sequence>